<dbReference type="EMBL" id="JAPVEB010000010">
    <property type="protein sequence ID" value="KAJ5254740.1"/>
    <property type="molecule type" value="Genomic_DNA"/>
</dbReference>
<evidence type="ECO:0000256" key="1">
    <source>
        <dbReference type="SAM" id="Coils"/>
    </source>
</evidence>
<feature type="coiled-coil region" evidence="1">
    <location>
        <begin position="1"/>
        <end position="32"/>
    </location>
</feature>
<dbReference type="Gene3D" id="1.10.510.10">
    <property type="entry name" value="Transferase(Phosphotransferase) domain 1"/>
    <property type="match status" value="1"/>
</dbReference>
<sequence>MEETVAELRRQLEEVRHAREEEKRAREEAEGRVQHNTLLGLLDRCHISLSQAIQVETDAALTTQGDATDPVNRLYPKRITPWCEFPDLQEKIWKKFDRIGTFTSRPLFPSNEQLDYVATNIQARPIYSEASIRNFERETVDIFVEKVIEALRDDETLRREFGIKGRVTCYDGAETSLENSMEQMTLQNARSPEPLANTRHGRKATQNPRTPSTPQKRNRRANQFCVHTVANERKEPVYAVEFKAPHKVTIPELVAGLHEIDLARDVIDQEGDTFEYHSTRLVAAVVTQIFSYMIDSGLQYGYICTGEAFVFLRIPEDPTVVQYYLCVPNQDVQANDQYRLHRTAVGQVLAFTLQALAAKAPSQKWHDTAHDKLSTWKVEYLDILREIPETVRTQGRPTSNYRPSHWKFEPKRHNTRSRARCQPGNSTPKHSSTEDSGSVEEHHSPSTAAAARSQASREKSSHDRSNKQRPGDRRGRTEAGPNSQKNYQVTRAYCTIDCIRGIVNRGPLDKECPNLQSHLQHSSSHRHSIGPSEFTRRLHCQLVRNRNEGFEQLHVRGRTGYLVKATLLTHGYTVVMKATTAEKQHRLQVEVENYNRLRNLQGQQIPVCLGAFKPSISYWYHGELMAQIMILGWSGMRLQHVINKENSSFFDQERKKVLAVLQSHGIIHGDSEWRNMLWDDAGCRLVVIDLEDMKWLKRPRALEPASGNTRHVHRVRDEKSRQNLLSSSAGVRT</sequence>
<reference evidence="3 4" key="1">
    <citation type="journal article" date="2023" name="IMA Fungus">
        <title>Comparative genomic study of the Penicillium genus elucidates a diverse pangenome and 15 lateral gene transfer events.</title>
        <authorList>
            <person name="Petersen C."/>
            <person name="Sorensen T."/>
            <person name="Nielsen M.R."/>
            <person name="Sondergaard T.E."/>
            <person name="Sorensen J.L."/>
            <person name="Fitzpatrick D.A."/>
            <person name="Frisvad J.C."/>
            <person name="Nielsen K.L."/>
        </authorList>
    </citation>
    <scope>NUCLEOTIDE SEQUENCE [LARGE SCALE GENOMIC DNA]</scope>
    <source>
        <strain evidence="3 4">IBT 3361</strain>
    </source>
</reference>
<dbReference type="Proteomes" id="UP001220256">
    <property type="component" value="Unassembled WGS sequence"/>
</dbReference>
<feature type="compositionally biased region" description="Polar residues" evidence="2">
    <location>
        <begin position="423"/>
        <end position="436"/>
    </location>
</feature>
<dbReference type="SUPFAM" id="SSF56112">
    <property type="entry name" value="Protein kinase-like (PK-like)"/>
    <property type="match status" value="1"/>
</dbReference>
<feature type="region of interest" description="Disordered" evidence="2">
    <location>
        <begin position="706"/>
        <end position="733"/>
    </location>
</feature>
<name>A0ABQ8W220_PENCH</name>
<accession>A0ABQ8W220</accession>
<keyword evidence="1" id="KW-0175">Coiled coil</keyword>
<feature type="compositionally biased region" description="Low complexity" evidence="2">
    <location>
        <begin position="445"/>
        <end position="454"/>
    </location>
</feature>
<feature type="region of interest" description="Disordered" evidence="2">
    <location>
        <begin position="182"/>
        <end position="220"/>
    </location>
</feature>
<organism evidence="3 4">
    <name type="scientific">Penicillium chrysogenum</name>
    <name type="common">Penicillium notatum</name>
    <dbReference type="NCBI Taxonomy" id="5076"/>
    <lineage>
        <taxon>Eukaryota</taxon>
        <taxon>Fungi</taxon>
        <taxon>Dikarya</taxon>
        <taxon>Ascomycota</taxon>
        <taxon>Pezizomycotina</taxon>
        <taxon>Eurotiomycetes</taxon>
        <taxon>Eurotiomycetidae</taxon>
        <taxon>Eurotiales</taxon>
        <taxon>Aspergillaceae</taxon>
        <taxon>Penicillium</taxon>
        <taxon>Penicillium chrysogenum species complex</taxon>
    </lineage>
</organism>
<evidence type="ECO:0008006" key="5">
    <source>
        <dbReference type="Google" id="ProtNLM"/>
    </source>
</evidence>
<comment type="caution">
    <text evidence="3">The sequence shown here is derived from an EMBL/GenBank/DDBJ whole genome shotgun (WGS) entry which is preliminary data.</text>
</comment>
<feature type="region of interest" description="Disordered" evidence="2">
    <location>
        <begin position="391"/>
        <end position="484"/>
    </location>
</feature>
<feature type="compositionally biased region" description="Polar residues" evidence="2">
    <location>
        <begin position="204"/>
        <end position="215"/>
    </location>
</feature>
<keyword evidence="4" id="KW-1185">Reference proteome</keyword>
<feature type="compositionally biased region" description="Polar residues" evidence="2">
    <location>
        <begin position="391"/>
        <end position="402"/>
    </location>
</feature>
<evidence type="ECO:0000256" key="2">
    <source>
        <dbReference type="SAM" id="MobiDB-lite"/>
    </source>
</evidence>
<protein>
    <recommendedName>
        <fullName evidence="5">Protein kinase domain-containing protein</fullName>
    </recommendedName>
</protein>
<feature type="compositionally biased region" description="Polar residues" evidence="2">
    <location>
        <begin position="722"/>
        <end position="733"/>
    </location>
</feature>
<gene>
    <name evidence="3" type="ORF">N7505_009891</name>
</gene>
<dbReference type="InterPro" id="IPR011009">
    <property type="entry name" value="Kinase-like_dom_sf"/>
</dbReference>
<proteinExistence type="predicted"/>
<evidence type="ECO:0000313" key="3">
    <source>
        <dbReference type="EMBL" id="KAJ5254740.1"/>
    </source>
</evidence>
<feature type="compositionally biased region" description="Basic and acidic residues" evidence="2">
    <location>
        <begin position="455"/>
        <end position="477"/>
    </location>
</feature>
<evidence type="ECO:0000313" key="4">
    <source>
        <dbReference type="Proteomes" id="UP001220256"/>
    </source>
</evidence>